<dbReference type="OrthoDB" id="440455at2759"/>
<dbReference type="InterPro" id="IPR009060">
    <property type="entry name" value="UBA-like_sf"/>
</dbReference>
<keyword evidence="1" id="KW-0175">Coiled coil</keyword>
<reference evidence="4" key="1">
    <citation type="journal article" date="2023" name="Plant J.">
        <title>The genome of the king protea, Protea cynaroides.</title>
        <authorList>
            <person name="Chang J."/>
            <person name="Duong T.A."/>
            <person name="Schoeman C."/>
            <person name="Ma X."/>
            <person name="Roodt D."/>
            <person name="Barker N."/>
            <person name="Li Z."/>
            <person name="Van de Peer Y."/>
            <person name="Mizrachi E."/>
        </authorList>
    </citation>
    <scope>NUCLEOTIDE SEQUENCE</scope>
    <source>
        <tissue evidence="4">Young leaves</tissue>
    </source>
</reference>
<evidence type="ECO:0000259" key="3">
    <source>
        <dbReference type="PROSITE" id="PS51140"/>
    </source>
</evidence>
<dbReference type="PANTHER" id="PTHR31245">
    <property type="entry name" value="UBIQUITIN SYSTEM COMPONENT CUE PROTEIN"/>
    <property type="match status" value="1"/>
</dbReference>
<dbReference type="InterPro" id="IPR003892">
    <property type="entry name" value="CUE"/>
</dbReference>
<feature type="domain" description="CUE" evidence="3">
    <location>
        <begin position="80"/>
        <end position="123"/>
    </location>
</feature>
<evidence type="ECO:0000313" key="5">
    <source>
        <dbReference type="Proteomes" id="UP001141806"/>
    </source>
</evidence>
<dbReference type="Gene3D" id="1.10.8.10">
    <property type="entry name" value="DNA helicase RuvA subunit, C-terminal domain"/>
    <property type="match status" value="1"/>
</dbReference>
<protein>
    <recommendedName>
        <fullName evidence="3">CUE domain-containing protein</fullName>
    </recommendedName>
</protein>
<proteinExistence type="predicted"/>
<dbReference type="PROSITE" id="PS51140">
    <property type="entry name" value="CUE"/>
    <property type="match status" value="1"/>
</dbReference>
<feature type="region of interest" description="Disordered" evidence="2">
    <location>
        <begin position="146"/>
        <end position="171"/>
    </location>
</feature>
<dbReference type="SMART" id="SM00546">
    <property type="entry name" value="CUE"/>
    <property type="match status" value="1"/>
</dbReference>
<feature type="coiled-coil region" evidence="1">
    <location>
        <begin position="255"/>
        <end position="282"/>
    </location>
</feature>
<sequence>MRRSHSGVDIALDSESKDAKLRATSKKFLVLGLGAMSAGVCGKRLGFEEIFGSTTPSSSAKRARCSTFGSPNRSSDFGFGSEDKVSILLRMFPGMDRELVETVLITNNHKLDDAIESLNALCLRNVFEENGPQSLDSVVAANGPNVSGGEGCQTSEQNAEELPNKTSTFESINPTDGSAWVDIFVQEMMNAVDLDDARSRATRILEAFERNVVARSRASEEQEHTSLREHLHILLRDNQILKRAVAIQHERNLEQEDKAREVQQLKHVISQYQEQLQTLELNNYTLKLHLQRAQESSSIPGHFHPDVF</sequence>
<dbReference type="Pfam" id="PF02845">
    <property type="entry name" value="CUE"/>
    <property type="match status" value="1"/>
</dbReference>
<dbReference type="AlphaFoldDB" id="A0A9Q0QUK8"/>
<dbReference type="GO" id="GO:0043130">
    <property type="term" value="F:ubiquitin binding"/>
    <property type="evidence" value="ECO:0007669"/>
    <property type="project" value="InterPro"/>
</dbReference>
<comment type="caution">
    <text evidence="4">The sequence shown here is derived from an EMBL/GenBank/DDBJ whole genome shotgun (WGS) entry which is preliminary data.</text>
</comment>
<evidence type="ECO:0000313" key="4">
    <source>
        <dbReference type="EMBL" id="KAJ4972375.1"/>
    </source>
</evidence>
<gene>
    <name evidence="4" type="ORF">NE237_005474</name>
</gene>
<name>A0A9Q0QUK8_9MAGN</name>
<dbReference type="Proteomes" id="UP001141806">
    <property type="component" value="Unassembled WGS sequence"/>
</dbReference>
<dbReference type="EMBL" id="JAMYWD010000005">
    <property type="protein sequence ID" value="KAJ4972375.1"/>
    <property type="molecule type" value="Genomic_DNA"/>
</dbReference>
<accession>A0A9Q0QUK8</accession>
<dbReference type="PANTHER" id="PTHR31245:SF16">
    <property type="entry name" value="UDP-GLUCOSE 6-DEHYDROGENASE"/>
    <property type="match status" value="1"/>
</dbReference>
<evidence type="ECO:0000256" key="2">
    <source>
        <dbReference type="SAM" id="MobiDB-lite"/>
    </source>
</evidence>
<keyword evidence="5" id="KW-1185">Reference proteome</keyword>
<dbReference type="CDD" id="cd14279">
    <property type="entry name" value="CUE"/>
    <property type="match status" value="1"/>
</dbReference>
<dbReference type="SUPFAM" id="SSF46934">
    <property type="entry name" value="UBA-like"/>
    <property type="match status" value="1"/>
</dbReference>
<evidence type="ECO:0000256" key="1">
    <source>
        <dbReference type="SAM" id="Coils"/>
    </source>
</evidence>
<organism evidence="4 5">
    <name type="scientific">Protea cynaroides</name>
    <dbReference type="NCBI Taxonomy" id="273540"/>
    <lineage>
        <taxon>Eukaryota</taxon>
        <taxon>Viridiplantae</taxon>
        <taxon>Streptophyta</taxon>
        <taxon>Embryophyta</taxon>
        <taxon>Tracheophyta</taxon>
        <taxon>Spermatophyta</taxon>
        <taxon>Magnoliopsida</taxon>
        <taxon>Proteales</taxon>
        <taxon>Proteaceae</taxon>
        <taxon>Protea</taxon>
    </lineage>
</organism>